<dbReference type="AlphaFoldDB" id="A0A497Y0B8"/>
<dbReference type="GO" id="GO:0016798">
    <property type="term" value="F:hydrolase activity, acting on glycosyl bonds"/>
    <property type="evidence" value="ECO:0007669"/>
    <property type="project" value="UniProtKB-KW"/>
</dbReference>
<evidence type="ECO:0000256" key="4">
    <source>
        <dbReference type="ARBA" id="ARBA00022837"/>
    </source>
</evidence>
<dbReference type="Gene3D" id="2.60.40.1180">
    <property type="entry name" value="Golgi alpha-mannosidase II"/>
    <property type="match status" value="1"/>
</dbReference>
<comment type="cofactor">
    <cofactor evidence="1">
        <name>Ca(2+)</name>
        <dbReference type="ChEBI" id="CHEBI:29108"/>
    </cofactor>
</comment>
<proteinExistence type="predicted"/>
<dbReference type="InterPro" id="IPR052720">
    <property type="entry name" value="Glycosyl_hydrolase_97"/>
</dbReference>
<accession>A0A497Y0B8</accession>
<dbReference type="EMBL" id="RCCK01000012">
    <property type="protein sequence ID" value="RLJ75025.1"/>
    <property type="molecule type" value="Genomic_DNA"/>
</dbReference>
<sequence>MQLIMKKHLSLIILLLSFTIKLFSAPIEILSPDKRIKISINIKDKISYAVTFNGDPFLTNSYLQLNLDQAKLGADAKLLKKTISSVNTSSNPIVPLKNRRVLNQYNLLRLDFKGDFSVEFRAYNDGIAYRFITNKKDSIIVNSEDVHLNFNDPVKAAYLETGGFKTSYEILYRQNELGKVNKEKMSVLPILFNTGKYKALLSEADLYDYPCLFVKATNDKTVDAIFPKVPLAFGEDGDRSQKILKEAGYIAKTAGKRSFPWRFLVITDKDTQLAANQMVYKLSTPNQLQDTKWIKPGQVTWEWWHNAYVYGVDFKSGYNQDTYKYYIDFASKFGIPYIIMDEGWAKTTLNPFEPNPTINLQELIAYGKQKNVKIVLWFTWLAVENNFNIFETLEKWGIAGMKIDFIDRSDQWIVNYYTRVAKEAAKHHILVDFHGAFKPAGLEVAYPNVLSYEGVIGMEQNIGGGLATPNNNLFLPFLRNAVGPMDYTPGAMRSAHKQDYKPSWVNTMSIGTRAHQLAMYIVFESGFQMLADNPFNYLREPETTSFITSVPVTWDETKILDASVGEYIVTAKRKGEKWFIGAMGNDQKHDLKVETGFLKPNTNYQITLIKDGINADFQAMDFKRIVKPIKAGETIDINMVKDGGFVAVIELLK</sequence>
<evidence type="ECO:0000259" key="6">
    <source>
        <dbReference type="Pfam" id="PF10566"/>
    </source>
</evidence>
<dbReference type="Pfam" id="PF10566">
    <property type="entry name" value="Glyco_hydro_97"/>
    <property type="match status" value="1"/>
</dbReference>
<evidence type="ECO:0000259" key="8">
    <source>
        <dbReference type="Pfam" id="PF14509"/>
    </source>
</evidence>
<dbReference type="InterPro" id="IPR029483">
    <property type="entry name" value="GH97_C"/>
</dbReference>
<dbReference type="Gene3D" id="3.20.20.70">
    <property type="entry name" value="Aldolase class I"/>
    <property type="match status" value="1"/>
</dbReference>
<dbReference type="Pfam" id="PF14508">
    <property type="entry name" value="GH97_N"/>
    <property type="match status" value="1"/>
</dbReference>
<evidence type="ECO:0000256" key="2">
    <source>
        <dbReference type="ARBA" id="ARBA00011245"/>
    </source>
</evidence>
<dbReference type="Gene3D" id="2.70.98.10">
    <property type="match status" value="1"/>
</dbReference>
<name>A0A497Y0B8_9SPHI</name>
<dbReference type="InterPro" id="IPR019563">
    <property type="entry name" value="GH97_catalytic"/>
</dbReference>
<dbReference type="Proteomes" id="UP000273898">
    <property type="component" value="Unassembled WGS sequence"/>
</dbReference>
<feature type="domain" description="Glycosyl-hydrolase 97 C-terminal oligomerisation" evidence="8">
    <location>
        <begin position="553"/>
        <end position="649"/>
    </location>
</feature>
<protein>
    <submittedName>
        <fullName evidence="9">Alpha-glucosidase</fullName>
    </submittedName>
</protein>
<organism evidence="9 10">
    <name type="scientific">Pedobacter alluvionis</name>
    <dbReference type="NCBI Taxonomy" id="475253"/>
    <lineage>
        <taxon>Bacteria</taxon>
        <taxon>Pseudomonadati</taxon>
        <taxon>Bacteroidota</taxon>
        <taxon>Sphingobacteriia</taxon>
        <taxon>Sphingobacteriales</taxon>
        <taxon>Sphingobacteriaceae</taxon>
        <taxon>Pedobacter</taxon>
    </lineage>
</organism>
<keyword evidence="3" id="KW-0378">Hydrolase</keyword>
<evidence type="ECO:0000256" key="1">
    <source>
        <dbReference type="ARBA" id="ARBA00001913"/>
    </source>
</evidence>
<comment type="caution">
    <text evidence="9">The sequence shown here is derived from an EMBL/GenBank/DDBJ whole genome shotgun (WGS) entry which is preliminary data.</text>
</comment>
<keyword evidence="5" id="KW-0326">Glycosidase</keyword>
<dbReference type="InterPro" id="IPR017853">
    <property type="entry name" value="GH"/>
</dbReference>
<dbReference type="InterPro" id="IPR013780">
    <property type="entry name" value="Glyco_hydro_b"/>
</dbReference>
<dbReference type="Pfam" id="PF14509">
    <property type="entry name" value="GH97_C"/>
    <property type="match status" value="1"/>
</dbReference>
<evidence type="ECO:0000259" key="7">
    <source>
        <dbReference type="Pfam" id="PF14508"/>
    </source>
</evidence>
<evidence type="ECO:0000256" key="3">
    <source>
        <dbReference type="ARBA" id="ARBA00022801"/>
    </source>
</evidence>
<dbReference type="InterPro" id="IPR014718">
    <property type="entry name" value="GH-type_carb-bd"/>
</dbReference>
<dbReference type="GO" id="GO:0030246">
    <property type="term" value="F:carbohydrate binding"/>
    <property type="evidence" value="ECO:0007669"/>
    <property type="project" value="InterPro"/>
</dbReference>
<feature type="domain" description="Glycosyl-hydrolase 97 catalytic" evidence="6">
    <location>
        <begin position="303"/>
        <end position="455"/>
    </location>
</feature>
<dbReference type="InterPro" id="IPR029486">
    <property type="entry name" value="GH97_N"/>
</dbReference>
<dbReference type="PANTHER" id="PTHR35803">
    <property type="entry name" value="GLUCAN 1,4-ALPHA-GLUCOSIDASE SUSB-RELATED"/>
    <property type="match status" value="1"/>
</dbReference>
<comment type="subunit">
    <text evidence="2">Monomer.</text>
</comment>
<evidence type="ECO:0000313" key="10">
    <source>
        <dbReference type="Proteomes" id="UP000273898"/>
    </source>
</evidence>
<keyword evidence="4" id="KW-0106">Calcium</keyword>
<dbReference type="SUPFAM" id="SSF51445">
    <property type="entry name" value="(Trans)glycosidases"/>
    <property type="match status" value="1"/>
</dbReference>
<gene>
    <name evidence="9" type="ORF">BCL90_3371</name>
</gene>
<dbReference type="PANTHER" id="PTHR35803:SF2">
    <property type="entry name" value="RETAINING ALPHA-GALACTOSIDASE"/>
    <property type="match status" value="1"/>
</dbReference>
<evidence type="ECO:0000313" key="9">
    <source>
        <dbReference type="EMBL" id="RLJ75025.1"/>
    </source>
</evidence>
<evidence type="ECO:0000256" key="5">
    <source>
        <dbReference type="ARBA" id="ARBA00023295"/>
    </source>
</evidence>
<reference evidence="9 10" key="1">
    <citation type="submission" date="2018-10" db="EMBL/GenBank/DDBJ databases">
        <title>Genomic Encyclopedia of Archaeal and Bacterial Type Strains, Phase II (KMG-II): from individual species to whole genera.</title>
        <authorList>
            <person name="Goeker M."/>
        </authorList>
    </citation>
    <scope>NUCLEOTIDE SEQUENCE [LARGE SCALE GENOMIC DNA]</scope>
    <source>
        <strain evidence="9 10">DSM 19624</strain>
    </source>
</reference>
<feature type="domain" description="Glycosyl-hydrolase 97 N-terminal" evidence="7">
    <location>
        <begin position="30"/>
        <end position="285"/>
    </location>
</feature>
<dbReference type="InterPro" id="IPR013785">
    <property type="entry name" value="Aldolase_TIM"/>
</dbReference>